<feature type="domain" description="PH" evidence="2">
    <location>
        <begin position="472"/>
        <end position="569"/>
    </location>
</feature>
<feature type="region of interest" description="Disordered" evidence="1">
    <location>
        <begin position="1"/>
        <end position="145"/>
    </location>
</feature>
<accession>A0AAD1U8R8</accession>
<protein>
    <recommendedName>
        <fullName evidence="2">PH domain-containing protein</fullName>
    </recommendedName>
</protein>
<gene>
    <name evidence="3" type="ORF">ECRASSUSDP1_LOCUS3568</name>
</gene>
<dbReference type="Gene3D" id="2.30.29.30">
    <property type="entry name" value="Pleckstrin-homology domain (PH domain)/Phosphotyrosine-binding domain (PTB)"/>
    <property type="match status" value="1"/>
</dbReference>
<dbReference type="InterPro" id="IPR046869">
    <property type="entry name" value="SLM1/RGC1-like_PH"/>
</dbReference>
<feature type="compositionally biased region" description="Basic and acidic residues" evidence="1">
    <location>
        <begin position="53"/>
        <end position="100"/>
    </location>
</feature>
<dbReference type="Pfam" id="PF20399">
    <property type="entry name" value="PH_20"/>
    <property type="match status" value="1"/>
</dbReference>
<evidence type="ECO:0000256" key="1">
    <source>
        <dbReference type="SAM" id="MobiDB-lite"/>
    </source>
</evidence>
<keyword evidence="4" id="KW-1185">Reference proteome</keyword>
<sequence>MEDLTVPKKRTESPKAVEENQEHIEAEETEDNYEARDPNPLTRESQENQQDVEDLKTEDSGIEDDQRINLEEQKQPQRSSHPEESKEDAVRQSEEAKETHSEEEDPEVDQDDEKVDEEEHDKENRQQEEGIEQKDLQEEQQKFEAKSEELHNQRLEFWSKKKIGFVNLKSWYEERATILCLHKKILETIYKKVIEKMRQSARESQKMVQYFLTISEMEKTYADHLNKSVGYLSDIKKDYQDFGKGYLDMCGHLERYERDLISHRQMSAKAIKQTIDETLGGVFKTQIQKIDIFTSKISKLMKRITAEEKTCEKVFAIFSSMLAEAEICMNHHRHYDKDFWLAENHCLVAAKVHLDGEREFCREIMDIWTEAEATEEIKIKNMKELYSEYFKKTSIVSDASRQLKLLMNDANHEDISSKIYCFKNMFSHEDLKAMSSLMELLGEKIDFVTATTDQVKLYLKSMKLKEPPQTTFIQKEGVLKRDPGFMKSWKDVICIITTEGFLHGFMQRADKDPVFTLNLRKITINPKKETKFEISEGKKGFMRGSKKIYLKARSLIEMEEWIKAMNKFD</sequence>
<proteinExistence type="predicted"/>
<reference evidence="3" key="1">
    <citation type="submission" date="2023-07" db="EMBL/GenBank/DDBJ databases">
        <authorList>
            <consortium name="AG Swart"/>
            <person name="Singh M."/>
            <person name="Singh A."/>
            <person name="Seah K."/>
            <person name="Emmerich C."/>
        </authorList>
    </citation>
    <scope>NUCLEOTIDE SEQUENCE</scope>
    <source>
        <strain evidence="3">DP1</strain>
    </source>
</reference>
<feature type="compositionally biased region" description="Basic and acidic residues" evidence="1">
    <location>
        <begin position="1"/>
        <end position="26"/>
    </location>
</feature>
<evidence type="ECO:0000313" key="4">
    <source>
        <dbReference type="Proteomes" id="UP001295684"/>
    </source>
</evidence>
<dbReference type="InterPro" id="IPR001849">
    <property type="entry name" value="PH_domain"/>
</dbReference>
<name>A0AAD1U8R8_EUPCR</name>
<dbReference type="AlphaFoldDB" id="A0AAD1U8R8"/>
<dbReference type="SMART" id="SM00233">
    <property type="entry name" value="PH"/>
    <property type="match status" value="1"/>
</dbReference>
<comment type="caution">
    <text evidence="3">The sequence shown here is derived from an EMBL/GenBank/DDBJ whole genome shotgun (WGS) entry which is preliminary data.</text>
</comment>
<feature type="compositionally biased region" description="Basic and acidic residues" evidence="1">
    <location>
        <begin position="121"/>
        <end position="145"/>
    </location>
</feature>
<feature type="compositionally biased region" description="Acidic residues" evidence="1">
    <location>
        <begin position="101"/>
        <end position="120"/>
    </location>
</feature>
<dbReference type="PROSITE" id="PS50003">
    <property type="entry name" value="PH_DOMAIN"/>
    <property type="match status" value="1"/>
</dbReference>
<organism evidence="3 4">
    <name type="scientific">Euplotes crassus</name>
    <dbReference type="NCBI Taxonomy" id="5936"/>
    <lineage>
        <taxon>Eukaryota</taxon>
        <taxon>Sar</taxon>
        <taxon>Alveolata</taxon>
        <taxon>Ciliophora</taxon>
        <taxon>Intramacronucleata</taxon>
        <taxon>Spirotrichea</taxon>
        <taxon>Hypotrichia</taxon>
        <taxon>Euplotida</taxon>
        <taxon>Euplotidae</taxon>
        <taxon>Moneuplotes</taxon>
    </lineage>
</organism>
<dbReference type="SUPFAM" id="SSF50729">
    <property type="entry name" value="PH domain-like"/>
    <property type="match status" value="1"/>
</dbReference>
<dbReference type="EMBL" id="CAMPGE010003412">
    <property type="protein sequence ID" value="CAI2362246.1"/>
    <property type="molecule type" value="Genomic_DNA"/>
</dbReference>
<dbReference type="Proteomes" id="UP001295684">
    <property type="component" value="Unassembled WGS sequence"/>
</dbReference>
<dbReference type="InterPro" id="IPR011993">
    <property type="entry name" value="PH-like_dom_sf"/>
</dbReference>
<evidence type="ECO:0000259" key="2">
    <source>
        <dbReference type="PROSITE" id="PS50003"/>
    </source>
</evidence>
<evidence type="ECO:0000313" key="3">
    <source>
        <dbReference type="EMBL" id="CAI2362246.1"/>
    </source>
</evidence>